<dbReference type="Pfam" id="PF13377">
    <property type="entry name" value="Peripla_BP_3"/>
    <property type="match status" value="1"/>
</dbReference>
<organism evidence="5 6">
    <name type="scientific">Sphingomonas oleivorans</name>
    <dbReference type="NCBI Taxonomy" id="1735121"/>
    <lineage>
        <taxon>Bacteria</taxon>
        <taxon>Pseudomonadati</taxon>
        <taxon>Pseudomonadota</taxon>
        <taxon>Alphaproteobacteria</taxon>
        <taxon>Sphingomonadales</taxon>
        <taxon>Sphingomonadaceae</taxon>
        <taxon>Sphingomonas</taxon>
    </lineage>
</organism>
<dbReference type="PANTHER" id="PTHR30146:SF120">
    <property type="entry name" value="ALANINE RACEMASE"/>
    <property type="match status" value="1"/>
</dbReference>
<gene>
    <name evidence="5" type="ORF">CLG96_00480</name>
</gene>
<dbReference type="Gene3D" id="3.40.50.2300">
    <property type="match status" value="2"/>
</dbReference>
<dbReference type="SUPFAM" id="SSF53822">
    <property type="entry name" value="Periplasmic binding protein-like I"/>
    <property type="match status" value="1"/>
</dbReference>
<keyword evidence="3" id="KW-0804">Transcription</keyword>
<evidence type="ECO:0000256" key="2">
    <source>
        <dbReference type="ARBA" id="ARBA00023125"/>
    </source>
</evidence>
<dbReference type="SMART" id="SM00354">
    <property type="entry name" value="HTH_LACI"/>
    <property type="match status" value="1"/>
</dbReference>
<dbReference type="Proteomes" id="UP000244162">
    <property type="component" value="Unassembled WGS sequence"/>
</dbReference>
<dbReference type="InterPro" id="IPR028082">
    <property type="entry name" value="Peripla_BP_I"/>
</dbReference>
<evidence type="ECO:0000256" key="1">
    <source>
        <dbReference type="ARBA" id="ARBA00023015"/>
    </source>
</evidence>
<evidence type="ECO:0000313" key="6">
    <source>
        <dbReference type="Proteomes" id="UP000244162"/>
    </source>
</evidence>
<dbReference type="GO" id="GO:0000976">
    <property type="term" value="F:transcription cis-regulatory region binding"/>
    <property type="evidence" value="ECO:0007669"/>
    <property type="project" value="TreeGrafter"/>
</dbReference>
<name>A0A2T5G2Y3_9SPHN</name>
<dbReference type="InterPro" id="IPR046335">
    <property type="entry name" value="LacI/GalR-like_sensor"/>
</dbReference>
<keyword evidence="6" id="KW-1185">Reference proteome</keyword>
<accession>A0A2T5G2Y3</accession>
<dbReference type="RefSeq" id="WP_107966742.1">
    <property type="nucleotide sequence ID" value="NZ_NWBU01000004.1"/>
</dbReference>
<evidence type="ECO:0000256" key="3">
    <source>
        <dbReference type="ARBA" id="ARBA00023163"/>
    </source>
</evidence>
<protein>
    <submittedName>
        <fullName evidence="5">LacI family transcriptional regulator</fullName>
    </submittedName>
</protein>
<dbReference type="Gene3D" id="1.10.260.40">
    <property type="entry name" value="lambda repressor-like DNA-binding domains"/>
    <property type="match status" value="1"/>
</dbReference>
<keyword evidence="1" id="KW-0805">Transcription regulation</keyword>
<dbReference type="GO" id="GO:0003700">
    <property type="term" value="F:DNA-binding transcription factor activity"/>
    <property type="evidence" value="ECO:0007669"/>
    <property type="project" value="TreeGrafter"/>
</dbReference>
<dbReference type="EMBL" id="NWBU01000004">
    <property type="protein sequence ID" value="PTQ13509.1"/>
    <property type="molecule type" value="Genomic_DNA"/>
</dbReference>
<dbReference type="AlphaFoldDB" id="A0A2T5G2Y3"/>
<dbReference type="Pfam" id="PF00356">
    <property type="entry name" value="LacI"/>
    <property type="match status" value="1"/>
</dbReference>
<sequence length="340" mass="36058">MVPVKPVTNLTELAALAGVSPGTASRALSGNGMLSAKTRERIRRLADEHGFRLNQTARNLKLGRTNAIAVVLPLGHESAQNISDPFFIALIGHLADELTARKQDLVLSKVIPVGEDWLSSIVRGGRVDGVIVIGQSNQDAILNSVASHYRSLIVWGERQDVGQVYASVGTDNRRGGWLATDHLLKRGRRRIAFVGTTDIPEIAARHAGYLAALAEAGIAPGPHIEAHLTADASHEAISDFLAGAAPGLAPLDAIFAASDVIAMSAIRALNEHGFVVPDDVSVVGFDDVNLAAHTSPPLTTIRQDLAEAARLLVDRLFARIDGAEPSSVVLPPELVVRRST</sequence>
<evidence type="ECO:0000259" key="4">
    <source>
        <dbReference type="PROSITE" id="PS50932"/>
    </source>
</evidence>
<comment type="caution">
    <text evidence="5">The sequence shown here is derived from an EMBL/GenBank/DDBJ whole genome shotgun (WGS) entry which is preliminary data.</text>
</comment>
<dbReference type="PROSITE" id="PS50932">
    <property type="entry name" value="HTH_LACI_2"/>
    <property type="match status" value="1"/>
</dbReference>
<dbReference type="CDD" id="cd01392">
    <property type="entry name" value="HTH_LacI"/>
    <property type="match status" value="1"/>
</dbReference>
<dbReference type="SUPFAM" id="SSF47413">
    <property type="entry name" value="lambda repressor-like DNA-binding domains"/>
    <property type="match status" value="1"/>
</dbReference>
<dbReference type="PANTHER" id="PTHR30146">
    <property type="entry name" value="LACI-RELATED TRANSCRIPTIONAL REPRESSOR"/>
    <property type="match status" value="1"/>
</dbReference>
<dbReference type="InterPro" id="IPR010982">
    <property type="entry name" value="Lambda_DNA-bd_dom_sf"/>
</dbReference>
<dbReference type="PROSITE" id="PS00356">
    <property type="entry name" value="HTH_LACI_1"/>
    <property type="match status" value="1"/>
</dbReference>
<feature type="domain" description="HTH lacI-type" evidence="4">
    <location>
        <begin position="8"/>
        <end position="62"/>
    </location>
</feature>
<reference evidence="5 6" key="1">
    <citation type="submission" date="2017-09" db="EMBL/GenBank/DDBJ databases">
        <title>Sphingomonas panjinensis sp.nov., isolated from oil-contaminated soil.</title>
        <authorList>
            <person name="Wang L."/>
            <person name="Chen L."/>
        </authorList>
    </citation>
    <scope>NUCLEOTIDE SEQUENCE [LARGE SCALE GENOMIC DNA]</scope>
    <source>
        <strain evidence="5 6">FW-11</strain>
    </source>
</reference>
<dbReference type="OrthoDB" id="8433438at2"/>
<proteinExistence type="predicted"/>
<evidence type="ECO:0000313" key="5">
    <source>
        <dbReference type="EMBL" id="PTQ13509.1"/>
    </source>
</evidence>
<keyword evidence="2" id="KW-0238">DNA-binding</keyword>
<dbReference type="InterPro" id="IPR000843">
    <property type="entry name" value="HTH_LacI"/>
</dbReference>